<evidence type="ECO:0000313" key="1">
    <source>
        <dbReference type="EMBL" id="ORL61963.1"/>
    </source>
</evidence>
<protein>
    <submittedName>
        <fullName evidence="1">Trehalose phosphatase</fullName>
    </submittedName>
</protein>
<name>A0A1X0ZWH3_PSEPU</name>
<geneLocation type="plasmid" evidence="2 4">
    <name>pZXPA-20-602k</name>
</geneLocation>
<reference evidence="2 4" key="2">
    <citation type="submission" date="2020-09" db="EMBL/GenBank/DDBJ databases">
        <title>Co-existence of a novel multidrug-resistance efflux pump with carbapenem resistance gene blaVIM-2 in one megaplasmid in Pseudomonas putida.</title>
        <authorList>
            <person name="Peng K."/>
            <person name="Li R."/>
        </authorList>
    </citation>
    <scope>NUCLEOTIDE SEQUENCE [LARGE SCALE GENOMIC DNA]</scope>
    <source>
        <strain evidence="2 4">ZXPA-20</strain>
        <plasmid evidence="2 4">pZXPA-20-602k</plasmid>
    </source>
</reference>
<dbReference type="InterPro" id="IPR024197">
    <property type="entry name" value="TPP-like"/>
</dbReference>
<evidence type="ECO:0000313" key="3">
    <source>
        <dbReference type="Proteomes" id="UP000193675"/>
    </source>
</evidence>
<dbReference type="RefSeq" id="WP_084851971.1">
    <property type="nucleotide sequence ID" value="NZ_CP061724.1"/>
</dbReference>
<proteinExistence type="predicted"/>
<dbReference type="Proteomes" id="UP000516786">
    <property type="component" value="Plasmid pZXPA-20-602k"/>
</dbReference>
<dbReference type="EMBL" id="CP061724">
    <property type="protein sequence ID" value="QOD01208.1"/>
    <property type="molecule type" value="Genomic_DNA"/>
</dbReference>
<sequence length="252" mass="27752">MANKRPLALVDLDDTLFQTARKMPEGTSRYPASFDVNGEVSGYQTEMQKQFLGWLLATTDVVPVTARSAEAFNRVRLDFTGPAICSHGGLILNPDRSVNMDWHGVMNGILSAFQDRLPVLCETALRIGDEQGVSLRGWVVEEADQRHYVVVKHNNGSDADLILVRNKLREAGLIEGMHTHSNGNNLALLPAGLSKRVAVEHFLKQDRELNGERPVLGFGDSITDLGYMNLCDFWSTPARSQLAALVEGSIHA</sequence>
<gene>
    <name evidence="1" type="ORF">B7H17_19830</name>
    <name evidence="2" type="ORF">ID616_31940</name>
</gene>
<evidence type="ECO:0000313" key="2">
    <source>
        <dbReference type="EMBL" id="QOD01208.1"/>
    </source>
</evidence>
<dbReference type="AlphaFoldDB" id="A0A1X0ZWH3"/>
<dbReference type="InterPro" id="IPR036412">
    <property type="entry name" value="HAD-like_sf"/>
</dbReference>
<accession>A0A1X0ZWH3</accession>
<dbReference type="Proteomes" id="UP000193675">
    <property type="component" value="Unassembled WGS sequence"/>
</dbReference>
<organism evidence="1 3">
    <name type="scientific">Pseudomonas putida</name>
    <name type="common">Arthrobacter siderocapsulatus</name>
    <dbReference type="NCBI Taxonomy" id="303"/>
    <lineage>
        <taxon>Bacteria</taxon>
        <taxon>Pseudomonadati</taxon>
        <taxon>Pseudomonadota</taxon>
        <taxon>Gammaproteobacteria</taxon>
        <taxon>Pseudomonadales</taxon>
        <taxon>Pseudomonadaceae</taxon>
        <taxon>Pseudomonas</taxon>
    </lineage>
</organism>
<dbReference type="EMBL" id="NBWC01000031">
    <property type="protein sequence ID" value="ORL61963.1"/>
    <property type="molecule type" value="Genomic_DNA"/>
</dbReference>
<reference evidence="1 3" key="1">
    <citation type="submission" date="2017-04" db="EMBL/GenBank/DDBJ databases">
        <title>Presence of VIM-2 positive Pseudomonas species in chickens and their surrounding environment.</title>
        <authorList>
            <person name="Zhang R."/>
        </authorList>
    </citation>
    <scope>NUCLEOTIDE SEQUENCE [LARGE SCALE GENOMIC DNA]</scope>
    <source>
        <strain evidence="1 3">DZ-C18</strain>
    </source>
</reference>
<dbReference type="SUPFAM" id="SSF56784">
    <property type="entry name" value="HAD-like"/>
    <property type="match status" value="1"/>
</dbReference>
<dbReference type="OrthoDB" id="8746852at2"/>
<dbReference type="PIRSF" id="PIRSF030802">
    <property type="entry name" value="UCP030802"/>
    <property type="match status" value="1"/>
</dbReference>
<evidence type="ECO:0000313" key="4">
    <source>
        <dbReference type="Proteomes" id="UP000516786"/>
    </source>
</evidence>
<dbReference type="InterPro" id="IPR023214">
    <property type="entry name" value="HAD_sf"/>
</dbReference>
<keyword evidence="2" id="KW-0614">Plasmid</keyword>
<dbReference type="Gene3D" id="3.40.50.1000">
    <property type="entry name" value="HAD superfamily/HAD-like"/>
    <property type="match status" value="1"/>
</dbReference>